<gene>
    <name evidence="4" type="ORF">OO7_12499</name>
</gene>
<evidence type="ECO:0000256" key="2">
    <source>
        <dbReference type="ARBA" id="ARBA00023043"/>
    </source>
</evidence>
<reference evidence="4 5" key="1">
    <citation type="journal article" date="2012" name="BMC Genomics">
        <title>Comparative genomics of bacteria in the genus Providencia isolated from wild Drosophila melanogaster.</title>
        <authorList>
            <person name="Galac M.R."/>
            <person name="Lazzaro B.P."/>
        </authorList>
    </citation>
    <scope>NUCLEOTIDE SEQUENCE [LARGE SCALE GENOMIC DNA]</scope>
    <source>
        <strain evidence="4 5">DSM 19967</strain>
    </source>
</reference>
<dbReference type="Gene3D" id="3.40.50.1820">
    <property type="entry name" value="alpha/beta hydrolase"/>
    <property type="match status" value="1"/>
</dbReference>
<evidence type="ECO:0000313" key="5">
    <source>
        <dbReference type="Proteomes" id="UP000010290"/>
    </source>
</evidence>
<dbReference type="Pfam" id="PF12796">
    <property type="entry name" value="Ank_2"/>
    <property type="match status" value="1"/>
</dbReference>
<dbReference type="SUPFAM" id="SSF53474">
    <property type="entry name" value="alpha/beta-Hydrolases"/>
    <property type="match status" value="1"/>
</dbReference>
<dbReference type="OrthoDB" id="5913909at2"/>
<dbReference type="Gene3D" id="1.25.40.20">
    <property type="entry name" value="Ankyrin repeat-containing domain"/>
    <property type="match status" value="1"/>
</dbReference>
<dbReference type="PROSITE" id="PS50297">
    <property type="entry name" value="ANK_REP_REGION"/>
    <property type="match status" value="1"/>
</dbReference>
<name>K8W5C9_9GAMM</name>
<proteinExistence type="predicted"/>
<dbReference type="EMBL" id="AKKN01000010">
    <property type="protein sequence ID" value="EKT55793.1"/>
    <property type="molecule type" value="Genomic_DNA"/>
</dbReference>
<evidence type="ECO:0000313" key="4">
    <source>
        <dbReference type="EMBL" id="EKT55793.1"/>
    </source>
</evidence>
<dbReference type="PANTHER" id="PTHR24173:SF74">
    <property type="entry name" value="ANKYRIN REPEAT DOMAIN-CONTAINING PROTEIN 16"/>
    <property type="match status" value="1"/>
</dbReference>
<feature type="repeat" description="ANK" evidence="3">
    <location>
        <begin position="424"/>
        <end position="456"/>
    </location>
</feature>
<accession>K8W5C9</accession>
<dbReference type="RefSeq" id="WP_008916262.1">
    <property type="nucleotide sequence ID" value="NZ_CM001773.1"/>
</dbReference>
<dbReference type="Pfam" id="PF26363">
    <property type="entry name" value="Phospholipase-like"/>
    <property type="match status" value="1"/>
</dbReference>
<dbReference type="PATRIC" id="fig|1141660.3.peg.2493"/>
<dbReference type="SUPFAM" id="SSF48403">
    <property type="entry name" value="Ankyrin repeat"/>
    <property type="match status" value="1"/>
</dbReference>
<dbReference type="InterPro" id="IPR002110">
    <property type="entry name" value="Ankyrin_rpt"/>
</dbReference>
<keyword evidence="2 3" id="KW-0040">ANK repeat</keyword>
<dbReference type="HOGENOM" id="CLU_567262_0_0_6"/>
<dbReference type="SMART" id="SM00248">
    <property type="entry name" value="ANK"/>
    <property type="match status" value="2"/>
</dbReference>
<keyword evidence="1" id="KW-0677">Repeat</keyword>
<dbReference type="PROSITE" id="PS50088">
    <property type="entry name" value="ANK_REPEAT"/>
    <property type="match status" value="1"/>
</dbReference>
<dbReference type="PANTHER" id="PTHR24173">
    <property type="entry name" value="ANKYRIN REPEAT CONTAINING"/>
    <property type="match status" value="1"/>
</dbReference>
<evidence type="ECO:0000256" key="3">
    <source>
        <dbReference type="PROSITE-ProRule" id="PRU00023"/>
    </source>
</evidence>
<dbReference type="InterPro" id="IPR029058">
    <property type="entry name" value="AB_hydrolase_fold"/>
</dbReference>
<dbReference type="Proteomes" id="UP000010290">
    <property type="component" value="Chromosome"/>
</dbReference>
<sequence length="491" mass="55543">MDSINQIISSQIIEDDFLIINESLNIHQQKETSYALCSMKNKWPNSLSQAQFWGKNSQPLDYLLGLIAKGTYWNNWTFMHGVERLNHQQLQELGIEPIHLRDKTTGFESTICRYHDLYIISFAGTNNFTDIFADIRQAVGLYEPQYFQAAALANILYQVSKGNMICTGHSLGGGLAIFAAIVSGCPSITFSPAGIATNTIKRLGIDYEQAKQKAKAGLSRFYVVEYDWLDWLQTFTTAPSALGHKIVLNYYEEGGSAFDKFPPNFFSRVFVAHAMAKILKMMCYFAPWAQADNLAINEINNFMANGINGLMDEIDLAKLDERDLVNWQETCEKCIKQNNVDLFTKLIELENKPVEMDSLIRNAIMANNSQFLAILFESKYAKKIKQKLLSSDGAYLHLAAQSCRTDQIEMLLMHGLTINKLNNEGNTALHEALMSHALFAAEYLLEHGADWRIKNPQGNNGYDVLVNHVITDDILSQEGKVLRKKLFQLMQ</sequence>
<comment type="caution">
    <text evidence="4">The sequence shown here is derived from an EMBL/GenBank/DDBJ whole genome shotgun (WGS) entry which is preliminary data.</text>
</comment>
<protein>
    <submittedName>
        <fullName evidence="4">Uncharacterized protein</fullName>
    </submittedName>
</protein>
<organism evidence="4 5">
    <name type="scientific">Providencia sneebia DSM 19967</name>
    <dbReference type="NCBI Taxonomy" id="1141660"/>
    <lineage>
        <taxon>Bacteria</taxon>
        <taxon>Pseudomonadati</taxon>
        <taxon>Pseudomonadota</taxon>
        <taxon>Gammaproteobacteria</taxon>
        <taxon>Enterobacterales</taxon>
        <taxon>Morganellaceae</taxon>
        <taxon>Providencia</taxon>
    </lineage>
</organism>
<evidence type="ECO:0000256" key="1">
    <source>
        <dbReference type="ARBA" id="ARBA00022737"/>
    </source>
</evidence>
<dbReference type="InterPro" id="IPR036770">
    <property type="entry name" value="Ankyrin_rpt-contain_sf"/>
</dbReference>
<keyword evidence="5" id="KW-1185">Reference proteome</keyword>
<dbReference type="AlphaFoldDB" id="K8W5C9"/>